<feature type="transmembrane region" description="Helical" evidence="7">
    <location>
        <begin position="53"/>
        <end position="74"/>
    </location>
</feature>
<dbReference type="Proteomes" id="UP001500483">
    <property type="component" value="Unassembled WGS sequence"/>
</dbReference>
<gene>
    <name evidence="8" type="ORF">GCM10020366_39690</name>
</gene>
<feature type="transmembrane region" description="Helical" evidence="7">
    <location>
        <begin position="413"/>
        <end position="435"/>
    </location>
</feature>
<feature type="transmembrane region" description="Helical" evidence="7">
    <location>
        <begin position="385"/>
        <end position="407"/>
    </location>
</feature>
<evidence type="ECO:0000256" key="6">
    <source>
        <dbReference type="RuleBase" id="RU362091"/>
    </source>
</evidence>
<feature type="transmembrane region" description="Helical" evidence="7">
    <location>
        <begin position="442"/>
        <end position="461"/>
    </location>
</feature>
<keyword evidence="4 7" id="KW-1133">Transmembrane helix</keyword>
<dbReference type="EMBL" id="BAAAYK010000038">
    <property type="protein sequence ID" value="GAA3360291.1"/>
    <property type="molecule type" value="Genomic_DNA"/>
</dbReference>
<dbReference type="InterPro" id="IPR038377">
    <property type="entry name" value="Na/Glc_symporter_sf"/>
</dbReference>
<evidence type="ECO:0000256" key="2">
    <source>
        <dbReference type="ARBA" id="ARBA00006434"/>
    </source>
</evidence>
<dbReference type="InterPro" id="IPR001734">
    <property type="entry name" value="Na/solute_symporter"/>
</dbReference>
<dbReference type="PANTHER" id="PTHR11819">
    <property type="entry name" value="SOLUTE CARRIER FAMILY 5"/>
    <property type="match status" value="1"/>
</dbReference>
<accession>A0ABP6RTS2</accession>
<comment type="subcellular location">
    <subcellularLocation>
        <location evidence="1">Membrane</location>
        <topology evidence="1">Multi-pass membrane protein</topology>
    </subcellularLocation>
</comment>
<feature type="transmembrane region" description="Helical" evidence="7">
    <location>
        <begin position="128"/>
        <end position="153"/>
    </location>
</feature>
<keyword evidence="3 7" id="KW-0812">Transmembrane</keyword>
<reference evidence="9" key="1">
    <citation type="journal article" date="2019" name="Int. J. Syst. Evol. Microbiol.">
        <title>The Global Catalogue of Microorganisms (GCM) 10K type strain sequencing project: providing services to taxonomists for standard genome sequencing and annotation.</title>
        <authorList>
            <consortium name="The Broad Institute Genomics Platform"/>
            <consortium name="The Broad Institute Genome Sequencing Center for Infectious Disease"/>
            <person name="Wu L."/>
            <person name="Ma J."/>
        </authorList>
    </citation>
    <scope>NUCLEOTIDE SEQUENCE [LARGE SCALE GENOMIC DNA]</scope>
    <source>
        <strain evidence="9">JCM 9687</strain>
    </source>
</reference>
<feature type="transmembrane region" description="Helical" evidence="7">
    <location>
        <begin position="190"/>
        <end position="208"/>
    </location>
</feature>
<feature type="transmembrane region" description="Helical" evidence="7">
    <location>
        <begin position="159"/>
        <end position="178"/>
    </location>
</feature>
<dbReference type="PANTHER" id="PTHR11819:SF195">
    <property type="entry name" value="SODIUM_GLUCOSE COTRANSPORTER 4"/>
    <property type="match status" value="1"/>
</dbReference>
<name>A0ABP6RTS2_9PSEU</name>
<dbReference type="CDD" id="cd11478">
    <property type="entry name" value="SLC5sbd_u2"/>
    <property type="match status" value="1"/>
</dbReference>
<dbReference type="RefSeq" id="WP_224968384.1">
    <property type="nucleotide sequence ID" value="NZ_BAAAYK010000038.1"/>
</dbReference>
<comment type="similarity">
    <text evidence="2 6">Belongs to the sodium:solute symporter (SSF) (TC 2.A.21) family.</text>
</comment>
<feature type="transmembrane region" description="Helical" evidence="7">
    <location>
        <begin position="337"/>
        <end position="364"/>
    </location>
</feature>
<evidence type="ECO:0000256" key="4">
    <source>
        <dbReference type="ARBA" id="ARBA00022989"/>
    </source>
</evidence>
<proteinExistence type="inferred from homology"/>
<feature type="transmembrane region" description="Helical" evidence="7">
    <location>
        <begin position="86"/>
        <end position="107"/>
    </location>
</feature>
<evidence type="ECO:0000256" key="3">
    <source>
        <dbReference type="ARBA" id="ARBA00022692"/>
    </source>
</evidence>
<evidence type="ECO:0000313" key="8">
    <source>
        <dbReference type="EMBL" id="GAA3360291.1"/>
    </source>
</evidence>
<dbReference type="Gene3D" id="1.20.1730.10">
    <property type="entry name" value="Sodium/glucose cotransporter"/>
    <property type="match status" value="1"/>
</dbReference>
<dbReference type="PROSITE" id="PS50283">
    <property type="entry name" value="NA_SOLUT_SYMP_3"/>
    <property type="match status" value="1"/>
</dbReference>
<evidence type="ECO:0000256" key="7">
    <source>
        <dbReference type="SAM" id="Phobius"/>
    </source>
</evidence>
<feature type="transmembrane region" description="Helical" evidence="7">
    <location>
        <begin position="286"/>
        <end position="311"/>
    </location>
</feature>
<feature type="transmembrane region" description="Helical" evidence="7">
    <location>
        <begin position="473"/>
        <end position="496"/>
    </location>
</feature>
<dbReference type="NCBIfam" id="TIGR00813">
    <property type="entry name" value="sss"/>
    <property type="match status" value="1"/>
</dbReference>
<keyword evidence="9" id="KW-1185">Reference proteome</keyword>
<feature type="transmembrane region" description="Helical" evidence="7">
    <location>
        <begin position="13"/>
        <end position="33"/>
    </location>
</feature>
<dbReference type="Pfam" id="PF00474">
    <property type="entry name" value="SSF"/>
    <property type="match status" value="1"/>
</dbReference>
<keyword evidence="5 7" id="KW-0472">Membrane</keyword>
<evidence type="ECO:0000256" key="1">
    <source>
        <dbReference type="ARBA" id="ARBA00004141"/>
    </source>
</evidence>
<protein>
    <submittedName>
        <fullName evidence="8">Sodium:solute symporter family protein</fullName>
    </submittedName>
</protein>
<evidence type="ECO:0000313" key="9">
    <source>
        <dbReference type="Proteomes" id="UP001500483"/>
    </source>
</evidence>
<feature type="transmembrane region" description="Helical" evidence="7">
    <location>
        <begin position="533"/>
        <end position="550"/>
    </location>
</feature>
<organism evidence="8 9">
    <name type="scientific">Saccharopolyspora gregorii</name>
    <dbReference type="NCBI Taxonomy" id="33914"/>
    <lineage>
        <taxon>Bacteria</taxon>
        <taxon>Bacillati</taxon>
        <taxon>Actinomycetota</taxon>
        <taxon>Actinomycetes</taxon>
        <taxon>Pseudonocardiales</taxon>
        <taxon>Pseudonocardiaceae</taxon>
        <taxon>Saccharopolyspora</taxon>
    </lineage>
</organism>
<comment type="caution">
    <text evidence="8">The sequence shown here is derived from an EMBL/GenBank/DDBJ whole genome shotgun (WGS) entry which is preliminary data.</text>
</comment>
<evidence type="ECO:0000256" key="5">
    <source>
        <dbReference type="ARBA" id="ARBA00023136"/>
    </source>
</evidence>
<sequence>MISADGLRLSMNWMDNLILIVYFAVVLGIALAARRSVRNSLDFFLSGRSLPAWVTGLAFVSANLGATEILGMAANGAQYGAYTIHWYLIGAIPAMVFLGLVMMPFYYNSKVRSVPEFLLLRFSSSSHLLSAALFAIASVLIAGVNLFALAIVLRALLGWPLPLSIGLAGVFVLAYIIIGGLSSAIYNEVLQFFVIVAALVPLTVLGLARVGGVDGFIDRVFAGPGPEFLTAWGGTGFGQENPLGANWLTITLGLGFAVSFGYWTTNFAEVQRSLSARNLSAARRTPLIAAFPKMFIPLIVVLPGIIALLVYPQIGQGAYDYNDAIPLLMRDLLPNGVLGLAVTGLMASFMAGMAANVSSFNTVFTTDIWRPYLKPGMPDEHYLRVGRVITAVGVLAGMGTAFIAASFSNIMNYLQTLFSFFNVPLFATFILALFWKRMTAKAGFWGLLAGTVAPISFYVAYKTGVVPISTDQGANMISSMIAFTVDVAVSVPVALATAPKPDHELRGLVYSRAAAADAGEVLPGDSAWYRRPALLGWGAIVLAALCYLPFSF</sequence>